<evidence type="ECO:0000256" key="6">
    <source>
        <dbReference type="SAM" id="Coils"/>
    </source>
</evidence>
<dbReference type="PANTHER" id="PTHR46266:SF4">
    <property type="entry name" value="TRANSCRIPTION FACTOR TT8"/>
    <property type="match status" value="1"/>
</dbReference>
<feature type="domain" description="BHLH" evidence="8">
    <location>
        <begin position="483"/>
        <end position="532"/>
    </location>
</feature>
<keyword evidence="4" id="KW-0804">Transcription</keyword>
<feature type="compositionally biased region" description="Polar residues" evidence="7">
    <location>
        <begin position="215"/>
        <end position="225"/>
    </location>
</feature>
<feature type="compositionally biased region" description="Polar residues" evidence="7">
    <location>
        <begin position="552"/>
        <end position="565"/>
    </location>
</feature>
<dbReference type="GO" id="GO:0080090">
    <property type="term" value="P:regulation of primary metabolic process"/>
    <property type="evidence" value="ECO:0007669"/>
    <property type="project" value="UniProtKB-ARBA"/>
</dbReference>
<feature type="compositionally biased region" description="Low complexity" evidence="7">
    <location>
        <begin position="238"/>
        <end position="252"/>
    </location>
</feature>
<evidence type="ECO:0000256" key="5">
    <source>
        <dbReference type="ARBA" id="ARBA00023242"/>
    </source>
</evidence>
<evidence type="ECO:0000313" key="9">
    <source>
        <dbReference type="EnsemblPlants" id="Kaladp0020s0216.1.v1.1"/>
    </source>
</evidence>
<evidence type="ECO:0000313" key="10">
    <source>
        <dbReference type="Proteomes" id="UP000594263"/>
    </source>
</evidence>
<dbReference type="InterPro" id="IPR011598">
    <property type="entry name" value="bHLH_dom"/>
</dbReference>
<dbReference type="InterPro" id="IPR025610">
    <property type="entry name" value="MYC/MYB_N"/>
</dbReference>
<dbReference type="Proteomes" id="UP000594263">
    <property type="component" value="Unplaced"/>
</dbReference>
<dbReference type="SUPFAM" id="SSF47459">
    <property type="entry name" value="HLH, helix-loop-helix DNA-binding domain"/>
    <property type="match status" value="1"/>
</dbReference>
<dbReference type="AlphaFoldDB" id="A0A7N0T3Z6"/>
<evidence type="ECO:0000256" key="7">
    <source>
        <dbReference type="SAM" id="MobiDB-lite"/>
    </source>
</evidence>
<dbReference type="GO" id="GO:0005634">
    <property type="term" value="C:nucleus"/>
    <property type="evidence" value="ECO:0007669"/>
    <property type="project" value="UniProtKB-SubCell"/>
</dbReference>
<accession>A0A7N0T3Z6</accession>
<proteinExistence type="predicted"/>
<dbReference type="Pfam" id="PF00010">
    <property type="entry name" value="HLH"/>
    <property type="match status" value="1"/>
</dbReference>
<dbReference type="SMART" id="SM00353">
    <property type="entry name" value="HLH"/>
    <property type="match status" value="1"/>
</dbReference>
<keyword evidence="2" id="KW-0805">Transcription regulation</keyword>
<protein>
    <recommendedName>
        <fullName evidence="8">BHLH domain-containing protein</fullName>
    </recommendedName>
</protein>
<dbReference type="InterPro" id="IPR054502">
    <property type="entry name" value="bHLH-TF_ACT-like_plant"/>
</dbReference>
<sequence length="685" mass="75973">MTAVPPGSGGGRLQSLLQSSVQSIQWTYSLFWQLSPHNGNLVWADGYYNGAIKTRKTIQSMEVSAEEASLQRSQQLRELYDSLSTGDQASEAPARRPSAALSPEDLTESEWFYLMCVSFSFPLGVGLPGKAYARRQHVWLTGANEVESKVFSRAILAKSARVQTVLCIPLVDGVVEFGSTELIHEDLGLVRHVKTFFNDYNQSQHTPPPKPALSGHSTSNPTASSDHFHSQPLLAMYNAGMSSNNNHANSHNQNDEENENEEEEEEGPGLDSEAETARVSGRVGAEVSEFMHMEMSDQDIRVGSPEDASNNLEPDVNLLSASRFKNNKDDHFTSESYKIESARRWALMQDQMRSGAVQIQPPPFSETTPLLEDLTQEDSHYSHTVSSILQNQRQPPLPDSSAGILILSADSAFAKWTLHGDQVTATTIIGGAGAGSQWLLKYILFTIPYLHAKYHEENEPSKSVDMSEAAQRLKKGAGTPQEDMSANHVLAERRRREKLNERFVILRSLVPFVTKMDKASILGDTIEYLKQLRRKIQDLEVKTKQMEVEQRSGLTSQERTWSGSGSDKKKMRAVEGTGTPKPVKVVEPPPPRAVEPLAIMDANTVQVSIIETDALVELQCPHREGLLLDVMMKLRELRIEVTAVQSSVTDGSFVAELRAKVKENVNGKKMKIAEVKRAICEIIPQ</sequence>
<dbReference type="OMA" id="IFMDQHG"/>
<evidence type="ECO:0000256" key="1">
    <source>
        <dbReference type="ARBA" id="ARBA00004123"/>
    </source>
</evidence>
<evidence type="ECO:0000259" key="8">
    <source>
        <dbReference type="PROSITE" id="PS50888"/>
    </source>
</evidence>
<keyword evidence="3" id="KW-0010">Activator</keyword>
<dbReference type="PROSITE" id="PS50888">
    <property type="entry name" value="BHLH"/>
    <property type="match status" value="1"/>
</dbReference>
<feature type="region of interest" description="Disordered" evidence="7">
    <location>
        <begin position="457"/>
        <end position="484"/>
    </location>
</feature>
<keyword evidence="6" id="KW-0175">Coiled coil</keyword>
<feature type="region of interest" description="Disordered" evidence="7">
    <location>
        <begin position="200"/>
        <end position="280"/>
    </location>
</feature>
<evidence type="ECO:0000256" key="3">
    <source>
        <dbReference type="ARBA" id="ARBA00023159"/>
    </source>
</evidence>
<feature type="compositionally biased region" description="Acidic residues" evidence="7">
    <location>
        <begin position="255"/>
        <end position="274"/>
    </location>
</feature>
<organism evidence="9 10">
    <name type="scientific">Kalanchoe fedtschenkoi</name>
    <name type="common">Lavender scallops</name>
    <name type="synonym">South American air plant</name>
    <dbReference type="NCBI Taxonomy" id="63787"/>
    <lineage>
        <taxon>Eukaryota</taxon>
        <taxon>Viridiplantae</taxon>
        <taxon>Streptophyta</taxon>
        <taxon>Embryophyta</taxon>
        <taxon>Tracheophyta</taxon>
        <taxon>Spermatophyta</taxon>
        <taxon>Magnoliopsida</taxon>
        <taxon>eudicotyledons</taxon>
        <taxon>Gunneridae</taxon>
        <taxon>Pentapetalae</taxon>
        <taxon>Saxifragales</taxon>
        <taxon>Crassulaceae</taxon>
        <taxon>Kalanchoe</taxon>
    </lineage>
</organism>
<dbReference type="EnsemblPlants" id="Kaladp0020s0216.1.v1.1">
    <property type="protein sequence ID" value="Kaladp0020s0216.1.v1.1"/>
    <property type="gene ID" value="Kaladp0020s0216.v1.1"/>
</dbReference>
<dbReference type="Pfam" id="PF22754">
    <property type="entry name" value="bHLH-TF_ACT-like_plant"/>
    <property type="match status" value="1"/>
</dbReference>
<reference evidence="9" key="1">
    <citation type="submission" date="2021-01" db="UniProtKB">
        <authorList>
            <consortium name="EnsemblPlants"/>
        </authorList>
    </citation>
    <scope>IDENTIFICATION</scope>
</reference>
<dbReference type="InterPro" id="IPR036638">
    <property type="entry name" value="HLH_DNA-bd_sf"/>
</dbReference>
<keyword evidence="5" id="KW-0539">Nucleus</keyword>
<keyword evidence="10" id="KW-1185">Reference proteome</keyword>
<dbReference type="GO" id="GO:0046983">
    <property type="term" value="F:protein dimerization activity"/>
    <property type="evidence" value="ECO:0007669"/>
    <property type="project" value="InterPro"/>
</dbReference>
<name>A0A7N0T3Z6_KALFE</name>
<feature type="coiled-coil region" evidence="6">
    <location>
        <begin position="522"/>
        <end position="549"/>
    </location>
</feature>
<dbReference type="Pfam" id="PF14215">
    <property type="entry name" value="bHLH-MYC_N"/>
    <property type="match status" value="1"/>
</dbReference>
<feature type="region of interest" description="Disordered" evidence="7">
    <location>
        <begin position="550"/>
        <end position="589"/>
    </location>
</feature>
<evidence type="ECO:0000256" key="4">
    <source>
        <dbReference type="ARBA" id="ARBA00023163"/>
    </source>
</evidence>
<dbReference type="PANTHER" id="PTHR46266">
    <property type="entry name" value="TRANSCRIPTION FACTOR TT8"/>
    <property type="match status" value="1"/>
</dbReference>
<evidence type="ECO:0000256" key="2">
    <source>
        <dbReference type="ARBA" id="ARBA00023015"/>
    </source>
</evidence>
<comment type="subcellular location">
    <subcellularLocation>
        <location evidence="1">Nucleus</location>
    </subcellularLocation>
</comment>
<dbReference type="Gene3D" id="4.10.280.10">
    <property type="entry name" value="Helix-loop-helix DNA-binding domain"/>
    <property type="match status" value="1"/>
</dbReference>
<dbReference type="Gramene" id="Kaladp0020s0216.1.v1.1">
    <property type="protein sequence ID" value="Kaladp0020s0216.1.v1.1"/>
    <property type="gene ID" value="Kaladp0020s0216.v1.1"/>
</dbReference>